<dbReference type="Proteomes" id="UP000009234">
    <property type="component" value="Chromosome"/>
</dbReference>
<keyword evidence="3" id="KW-1185">Reference proteome</keyword>
<proteinExistence type="predicted"/>
<dbReference type="RefSeq" id="WP_013842443.1">
    <property type="nucleotide sequence ID" value="NC_015589.1"/>
</dbReference>
<feature type="signal peptide" evidence="1">
    <location>
        <begin position="1"/>
        <end position="26"/>
    </location>
</feature>
<dbReference type="eggNOG" id="ENOG50306HV">
    <property type="taxonomic scope" value="Bacteria"/>
</dbReference>
<dbReference type="HOGENOM" id="CLU_1213238_0_0_9"/>
<organism evidence="2 3">
    <name type="scientific">Desulforamulus ruminis (strain ATCC 23193 / DSM 2154 / NCIMB 8452 / DL)</name>
    <name type="common">Desulfotomaculum ruminis</name>
    <dbReference type="NCBI Taxonomy" id="696281"/>
    <lineage>
        <taxon>Bacteria</taxon>
        <taxon>Bacillati</taxon>
        <taxon>Bacillota</taxon>
        <taxon>Clostridia</taxon>
        <taxon>Eubacteriales</taxon>
        <taxon>Peptococcaceae</taxon>
        <taxon>Desulforamulus</taxon>
    </lineage>
</organism>
<dbReference type="Gene3D" id="1.10.4030.10">
    <property type="entry name" value="Porin chaperone SurA, peptide-binding domain"/>
    <property type="match status" value="1"/>
</dbReference>
<evidence type="ECO:0000256" key="1">
    <source>
        <dbReference type="SAM" id="SignalP"/>
    </source>
</evidence>
<feature type="chain" id="PRO_5003333340" description="SurA N-terminal domain-containing protein" evidence="1">
    <location>
        <begin position="27"/>
        <end position="228"/>
    </location>
</feature>
<evidence type="ECO:0000313" key="3">
    <source>
        <dbReference type="Proteomes" id="UP000009234"/>
    </source>
</evidence>
<keyword evidence="1" id="KW-0732">Signal</keyword>
<protein>
    <recommendedName>
        <fullName evidence="4">SurA N-terminal domain-containing protein</fullName>
    </recommendedName>
</protein>
<dbReference type="KEGG" id="dru:Desru_2448"/>
<accession>F6DNW8</accession>
<reference evidence="2 3" key="2">
    <citation type="journal article" date="2012" name="Stand. Genomic Sci.">
        <title>Complete genome sequence of the sulfate-reducing firmicute Desulfotomaculum ruminis type strain (DL(T)).</title>
        <authorList>
            <person name="Spring S."/>
            <person name="Visser M."/>
            <person name="Lu M."/>
            <person name="Copeland A."/>
            <person name="Lapidus A."/>
            <person name="Lucas S."/>
            <person name="Cheng J.F."/>
            <person name="Han C."/>
            <person name="Tapia R."/>
            <person name="Goodwin L.A."/>
            <person name="Pitluck S."/>
            <person name="Ivanova N."/>
            <person name="Land M."/>
            <person name="Hauser L."/>
            <person name="Larimer F."/>
            <person name="Rohde M."/>
            <person name="Goker M."/>
            <person name="Detter J.C."/>
            <person name="Kyrpides N.C."/>
            <person name="Woyke T."/>
            <person name="Schaap P.J."/>
            <person name="Plugge C.M."/>
            <person name="Muyzer G."/>
            <person name="Kuever J."/>
            <person name="Pereira I.A."/>
            <person name="Parshina S.N."/>
            <person name="Bernier-Latmani R."/>
            <person name="Stams A.J."/>
            <person name="Klenk H.P."/>
        </authorList>
    </citation>
    <scope>NUCLEOTIDE SEQUENCE [LARGE SCALE GENOMIC DNA]</scope>
    <source>
        <strain evidence="3">ATCC 23193 / DSM 2154 / NCIB 8452 / DL</strain>
    </source>
</reference>
<reference evidence="3" key="1">
    <citation type="submission" date="2011-05" db="EMBL/GenBank/DDBJ databases">
        <title>Complete sequence of Desulfotomaculum ruminis DSM 2154.</title>
        <authorList>
            <person name="Lucas S."/>
            <person name="Copeland A."/>
            <person name="Lapidus A."/>
            <person name="Cheng J.-F."/>
            <person name="Goodwin L."/>
            <person name="Pitluck S."/>
            <person name="Lu M."/>
            <person name="Detter J.C."/>
            <person name="Han C."/>
            <person name="Tapia R."/>
            <person name="Land M."/>
            <person name="Hauser L."/>
            <person name="Kyrpides N."/>
            <person name="Ivanova N."/>
            <person name="Mikhailova N."/>
            <person name="Pagani I."/>
            <person name="Stams A.J.M."/>
            <person name="Plugge C.M."/>
            <person name="Muyzer G."/>
            <person name="Kuever J."/>
            <person name="Parshina S.N."/>
            <person name="Ivanova A.E."/>
            <person name="Nazina T.N."/>
            <person name="Brambilla E."/>
            <person name="Spring S."/>
            <person name="Klenk H.-P."/>
            <person name="Woyke T."/>
        </authorList>
    </citation>
    <scope>NUCLEOTIDE SEQUENCE [LARGE SCALE GENOMIC DNA]</scope>
    <source>
        <strain evidence="3">ATCC 23193 / DSM 2154 / NCIB 8452 / DL</strain>
    </source>
</reference>
<dbReference type="EMBL" id="CP002780">
    <property type="protein sequence ID" value="AEG60687.1"/>
    <property type="molecule type" value="Genomic_DNA"/>
</dbReference>
<dbReference type="SUPFAM" id="SSF109998">
    <property type="entry name" value="Triger factor/SurA peptide-binding domain-like"/>
    <property type="match status" value="1"/>
</dbReference>
<dbReference type="AlphaFoldDB" id="F6DNW8"/>
<sequence>MKKIIMLVGLCLVLSISSFIYNGVFASSNDKKTQNADEINKSGEILSQNAKKYKEDLKNEKVIALIGEEKILYKEFALKKIMLESKAEIKKTKKPTNKDVFEELKEDKISIVMAKQMDVYPTEAEVKEYISNMRKAINESDNPEALTYFTQNYGISEDEYWNEWSEPLYKQSLINIKLGNALASKVPQEKGDSREEYNKKVKENYVKIKDTFKEQIKVDILDNDLGIT</sequence>
<dbReference type="InterPro" id="IPR027304">
    <property type="entry name" value="Trigger_fact/SurA_dom_sf"/>
</dbReference>
<evidence type="ECO:0000313" key="2">
    <source>
        <dbReference type="EMBL" id="AEG60687.1"/>
    </source>
</evidence>
<evidence type="ECO:0008006" key="4">
    <source>
        <dbReference type="Google" id="ProtNLM"/>
    </source>
</evidence>
<dbReference type="OrthoDB" id="1723577at2"/>
<name>F6DNW8_DESRL</name>
<gene>
    <name evidence="2" type="ordered locus">Desru_2448</name>
</gene>